<dbReference type="Proteomes" id="UP000199025">
    <property type="component" value="Unassembled WGS sequence"/>
</dbReference>
<evidence type="ECO:0000256" key="1">
    <source>
        <dbReference type="SAM" id="MobiDB-lite"/>
    </source>
</evidence>
<evidence type="ECO:0000313" key="2">
    <source>
        <dbReference type="EMBL" id="SFJ90782.1"/>
    </source>
</evidence>
<keyword evidence="3" id="KW-1185">Reference proteome</keyword>
<proteinExistence type="predicted"/>
<dbReference type="OrthoDB" id="3633204at2"/>
<feature type="region of interest" description="Disordered" evidence="1">
    <location>
        <begin position="1"/>
        <end position="42"/>
    </location>
</feature>
<gene>
    <name evidence="2" type="ORF">SAMN05421835_110160</name>
</gene>
<dbReference type="EMBL" id="FORP01000010">
    <property type="protein sequence ID" value="SFJ90782.1"/>
    <property type="molecule type" value="Genomic_DNA"/>
</dbReference>
<protein>
    <submittedName>
        <fullName evidence="2">Uncharacterized protein</fullName>
    </submittedName>
</protein>
<organism evidence="2 3">
    <name type="scientific">Amycolatopsis sacchari</name>
    <dbReference type="NCBI Taxonomy" id="115433"/>
    <lineage>
        <taxon>Bacteria</taxon>
        <taxon>Bacillati</taxon>
        <taxon>Actinomycetota</taxon>
        <taxon>Actinomycetes</taxon>
        <taxon>Pseudonocardiales</taxon>
        <taxon>Pseudonocardiaceae</taxon>
        <taxon>Amycolatopsis</taxon>
    </lineage>
</organism>
<reference evidence="2 3" key="1">
    <citation type="submission" date="2016-10" db="EMBL/GenBank/DDBJ databases">
        <authorList>
            <person name="de Groot N.N."/>
        </authorList>
    </citation>
    <scope>NUCLEOTIDE SEQUENCE [LARGE SCALE GENOMIC DNA]</scope>
    <source>
        <strain evidence="2 3">DSM 44468</strain>
    </source>
</reference>
<dbReference type="RefSeq" id="WP_091509221.1">
    <property type="nucleotide sequence ID" value="NZ_CBDRCA010000024.1"/>
</dbReference>
<dbReference type="AlphaFoldDB" id="A0A1I3V6K8"/>
<sequence>MAAQWEPSRRTGTRPGEPVTRPGGPGEHPAVGQQPAGRPVTRVDFFRRMPTGGGTVYFKPAAPQE</sequence>
<evidence type="ECO:0000313" key="3">
    <source>
        <dbReference type="Proteomes" id="UP000199025"/>
    </source>
</evidence>
<accession>A0A1I3V6K8</accession>
<name>A0A1I3V6K8_9PSEU</name>